<proteinExistence type="predicted"/>
<keyword evidence="3" id="KW-1185">Reference proteome</keyword>
<comment type="caution">
    <text evidence="2">The sequence shown here is derived from an EMBL/GenBank/DDBJ whole genome shotgun (WGS) entry which is preliminary data.</text>
</comment>
<gene>
    <name evidence="2" type="ORF">CPB84DRAFT_1761676</name>
</gene>
<dbReference type="Proteomes" id="UP000724874">
    <property type="component" value="Unassembled WGS sequence"/>
</dbReference>
<feature type="compositionally biased region" description="Polar residues" evidence="1">
    <location>
        <begin position="172"/>
        <end position="202"/>
    </location>
</feature>
<dbReference type="AlphaFoldDB" id="A0A9P5TTE2"/>
<evidence type="ECO:0000256" key="1">
    <source>
        <dbReference type="SAM" id="MobiDB-lite"/>
    </source>
</evidence>
<sequence length="246" mass="27416">MSHFPFSISFPKNKVSAHIPRESSLNPTSSPFPAFLPAHKEELLTDVLISRKTPSQLTPPRARPMRTMSLLEKTPSNPESSLLGAKRIRRIVRKPLGRRSESNLKAAEKGKHVEEQHATSSFDTPPPLPPKDSVPVRIPTRGGSLENRAFQKRGKILHHIPGFSDDEDDARTFSTRSMTSDSDAASSLQMPSTPAESTSVRQWESAKLPYEPTFTIEKEDRAIEPCIALTPPPFHHRRKGPVIQLP</sequence>
<dbReference type="OrthoDB" id="10442116at2759"/>
<evidence type="ECO:0000313" key="3">
    <source>
        <dbReference type="Proteomes" id="UP000724874"/>
    </source>
</evidence>
<reference evidence="2" key="1">
    <citation type="submission" date="2020-11" db="EMBL/GenBank/DDBJ databases">
        <authorList>
            <consortium name="DOE Joint Genome Institute"/>
            <person name="Ahrendt S."/>
            <person name="Riley R."/>
            <person name="Andreopoulos W."/>
            <person name="LaButti K."/>
            <person name="Pangilinan J."/>
            <person name="Ruiz-duenas F.J."/>
            <person name="Barrasa J.M."/>
            <person name="Sanchez-Garcia M."/>
            <person name="Camarero S."/>
            <person name="Miyauchi S."/>
            <person name="Serrano A."/>
            <person name="Linde D."/>
            <person name="Babiker R."/>
            <person name="Drula E."/>
            <person name="Ayuso-Fernandez I."/>
            <person name="Pacheco R."/>
            <person name="Padilla G."/>
            <person name="Ferreira P."/>
            <person name="Barriuso J."/>
            <person name="Kellner H."/>
            <person name="Castanera R."/>
            <person name="Alfaro M."/>
            <person name="Ramirez L."/>
            <person name="Pisabarro A.G."/>
            <person name="Kuo A."/>
            <person name="Tritt A."/>
            <person name="Lipzen A."/>
            <person name="He G."/>
            <person name="Yan M."/>
            <person name="Ng V."/>
            <person name="Cullen D."/>
            <person name="Martin F."/>
            <person name="Rosso M.-N."/>
            <person name="Henrissat B."/>
            <person name="Hibbett D."/>
            <person name="Martinez A.T."/>
            <person name="Grigoriev I.V."/>
        </authorList>
    </citation>
    <scope>NUCLEOTIDE SEQUENCE</scope>
    <source>
        <strain evidence="2">AH 44721</strain>
    </source>
</reference>
<feature type="region of interest" description="Disordered" evidence="1">
    <location>
        <begin position="94"/>
        <end position="205"/>
    </location>
</feature>
<organism evidence="2 3">
    <name type="scientific">Gymnopilus junonius</name>
    <name type="common">Spectacular rustgill mushroom</name>
    <name type="synonym">Gymnopilus spectabilis subsp. junonius</name>
    <dbReference type="NCBI Taxonomy" id="109634"/>
    <lineage>
        <taxon>Eukaryota</taxon>
        <taxon>Fungi</taxon>
        <taxon>Dikarya</taxon>
        <taxon>Basidiomycota</taxon>
        <taxon>Agaricomycotina</taxon>
        <taxon>Agaricomycetes</taxon>
        <taxon>Agaricomycetidae</taxon>
        <taxon>Agaricales</taxon>
        <taxon>Agaricineae</taxon>
        <taxon>Hymenogastraceae</taxon>
        <taxon>Gymnopilus</taxon>
    </lineage>
</organism>
<feature type="compositionally biased region" description="Basic and acidic residues" evidence="1">
    <location>
        <begin position="98"/>
        <end position="117"/>
    </location>
</feature>
<evidence type="ECO:0000313" key="2">
    <source>
        <dbReference type="EMBL" id="KAF8912220.1"/>
    </source>
</evidence>
<name>A0A9P5TTE2_GYMJU</name>
<dbReference type="EMBL" id="JADNYJ010000003">
    <property type="protein sequence ID" value="KAF8912220.1"/>
    <property type="molecule type" value="Genomic_DNA"/>
</dbReference>
<protein>
    <submittedName>
        <fullName evidence="2">Uncharacterized protein</fullName>
    </submittedName>
</protein>
<accession>A0A9P5TTE2</accession>